<name>A0A5E4SJB7_9BURK</name>
<evidence type="ECO:0000313" key="1">
    <source>
        <dbReference type="EMBL" id="VVD75271.1"/>
    </source>
</evidence>
<sequence>MYVVDFALTAIEAMDGPAPAGPVISRQALEELREQASLRARWMAQAKTERDAALADREQARIDAQALRDAWRDAAREQAREEAAALAETARRDAVAQTVAWLVDEASLERDIVRSLERRVTDALGAALSNFIAPLDVGERFAQRVARALPALVREGALVLRVPPAHRDDVADALRAADIVLACTADATLVGRQARIESEWVTVCLDLDADLAAVLERLNASPDLEIADG</sequence>
<dbReference type="Proteomes" id="UP000384354">
    <property type="component" value="Unassembled WGS sequence"/>
</dbReference>
<dbReference type="EMBL" id="CABPSL010000001">
    <property type="protein sequence ID" value="VVD75271.1"/>
    <property type="molecule type" value="Genomic_DNA"/>
</dbReference>
<gene>
    <name evidence="1" type="ORF">PCE31106_00825</name>
</gene>
<dbReference type="AlphaFoldDB" id="A0A5E4SJB7"/>
<dbReference type="OrthoDB" id="8942007at2"/>
<accession>A0A5E4SJB7</accession>
<evidence type="ECO:0000313" key="2">
    <source>
        <dbReference type="Proteomes" id="UP000384354"/>
    </source>
</evidence>
<organism evidence="1 2">
    <name type="scientific">Pandoraea cepalis</name>
    <dbReference type="NCBI Taxonomy" id="2508294"/>
    <lineage>
        <taxon>Bacteria</taxon>
        <taxon>Pseudomonadati</taxon>
        <taxon>Pseudomonadota</taxon>
        <taxon>Betaproteobacteria</taxon>
        <taxon>Burkholderiales</taxon>
        <taxon>Burkholderiaceae</taxon>
        <taxon>Pandoraea</taxon>
    </lineage>
</organism>
<dbReference type="RefSeq" id="WP_150562464.1">
    <property type="nucleotide sequence ID" value="NZ_CABPSL010000001.1"/>
</dbReference>
<protein>
    <submittedName>
        <fullName evidence="1">Type III secretion system apparatus protein</fullName>
    </submittedName>
</protein>
<reference evidence="1 2" key="1">
    <citation type="submission" date="2019-08" db="EMBL/GenBank/DDBJ databases">
        <authorList>
            <person name="Peeters C."/>
        </authorList>
    </citation>
    <scope>NUCLEOTIDE SEQUENCE [LARGE SCALE GENOMIC DNA]</scope>
    <source>
        <strain evidence="1 2">LMG 31106</strain>
    </source>
</reference>
<proteinExistence type="predicted"/>